<evidence type="ECO:0000259" key="8">
    <source>
        <dbReference type="Pfam" id="PF00199"/>
    </source>
</evidence>
<sequence length="347" mass="37457">MAPSKRVARFVAGSDKARPLWERSSIRPAPQTSAIVRTQGFVLPQFPSGAATPTSIVDALKAVAGLPPKARASFSWGQCVRGTYSPSHQAKEITKSRSFTKPSRVLARFSADGCTPDAVVTGRCSLRGFSFRLGSEGQRSAIFTQSAPVHFARTLDQMLAFLQARMPGPDGKQDMAQVEAFSAANPETLHQASYLAVHPPPASLACTTYWGVHAFPATNAKGETRFIKFKVAPVGEEGRPPEDAATAEFTGFLRGELEARIRARDVRFSVLALLDQPGDPVMDVTNRWPDEDAREAVRLGTIVITGTESNEACDGSAFNLAEGIGHPPDEMFAARRAAYAISQARRR</sequence>
<dbReference type="EC" id="1.11.1.6" evidence="2"/>
<dbReference type="Gene3D" id="2.40.180.10">
    <property type="entry name" value="Catalase core domain"/>
    <property type="match status" value="1"/>
</dbReference>
<comment type="similarity">
    <text evidence="1">Belongs to the catalase family.</text>
</comment>
<evidence type="ECO:0000256" key="5">
    <source>
        <dbReference type="ARBA" id="ARBA00022723"/>
    </source>
</evidence>
<dbReference type="InterPro" id="IPR018028">
    <property type="entry name" value="Catalase"/>
</dbReference>
<name>A0A1C3X5L0_9BRAD</name>
<dbReference type="PROSITE" id="PS51402">
    <property type="entry name" value="CATALASE_3"/>
    <property type="match status" value="1"/>
</dbReference>
<accession>A0A1C3X5L0</accession>
<dbReference type="GO" id="GO:0005737">
    <property type="term" value="C:cytoplasm"/>
    <property type="evidence" value="ECO:0007669"/>
    <property type="project" value="TreeGrafter"/>
</dbReference>
<dbReference type="InterPro" id="IPR020835">
    <property type="entry name" value="Catalase_sf"/>
</dbReference>
<dbReference type="GO" id="GO:0042542">
    <property type="term" value="P:response to hydrogen peroxide"/>
    <property type="evidence" value="ECO:0007669"/>
    <property type="project" value="TreeGrafter"/>
</dbReference>
<evidence type="ECO:0000256" key="4">
    <source>
        <dbReference type="ARBA" id="ARBA00022617"/>
    </source>
</evidence>
<reference evidence="10" key="1">
    <citation type="submission" date="2016-08" db="EMBL/GenBank/DDBJ databases">
        <authorList>
            <person name="Varghese N."/>
            <person name="Submissions Spin"/>
        </authorList>
    </citation>
    <scope>NUCLEOTIDE SEQUENCE [LARGE SCALE GENOMIC DNA]</scope>
    <source>
        <strain evidence="10">ERR11</strain>
    </source>
</reference>
<dbReference type="AlphaFoldDB" id="A0A1C3X5L0"/>
<evidence type="ECO:0000313" key="9">
    <source>
        <dbReference type="EMBL" id="SCB47507.1"/>
    </source>
</evidence>
<dbReference type="Pfam" id="PF00199">
    <property type="entry name" value="Catalase"/>
    <property type="match status" value="1"/>
</dbReference>
<organism evidence="9 10">
    <name type="scientific">Bradyrhizobium shewense</name>
    <dbReference type="NCBI Taxonomy" id="1761772"/>
    <lineage>
        <taxon>Bacteria</taxon>
        <taxon>Pseudomonadati</taxon>
        <taxon>Pseudomonadota</taxon>
        <taxon>Alphaproteobacteria</taxon>
        <taxon>Hyphomicrobiales</taxon>
        <taxon>Nitrobacteraceae</taxon>
        <taxon>Bradyrhizobium</taxon>
    </lineage>
</organism>
<dbReference type="InterPro" id="IPR011614">
    <property type="entry name" value="Catalase_core"/>
</dbReference>
<evidence type="ECO:0000313" key="10">
    <source>
        <dbReference type="Proteomes" id="UP000199184"/>
    </source>
</evidence>
<evidence type="ECO:0000256" key="3">
    <source>
        <dbReference type="ARBA" id="ARBA00022559"/>
    </source>
</evidence>
<dbReference type="GO" id="GO:0020037">
    <property type="term" value="F:heme binding"/>
    <property type="evidence" value="ECO:0007669"/>
    <property type="project" value="InterPro"/>
</dbReference>
<feature type="domain" description="Catalase core" evidence="8">
    <location>
        <begin position="71"/>
        <end position="346"/>
    </location>
</feature>
<proteinExistence type="inferred from homology"/>
<dbReference type="GO" id="GO:0042744">
    <property type="term" value="P:hydrogen peroxide catabolic process"/>
    <property type="evidence" value="ECO:0007669"/>
    <property type="project" value="TreeGrafter"/>
</dbReference>
<evidence type="ECO:0000256" key="7">
    <source>
        <dbReference type="ARBA" id="ARBA00023004"/>
    </source>
</evidence>
<dbReference type="SUPFAM" id="SSF56634">
    <property type="entry name" value="Heme-dependent catalase-like"/>
    <property type="match status" value="1"/>
</dbReference>
<dbReference type="PANTHER" id="PTHR11465:SF9">
    <property type="entry name" value="CATALASE"/>
    <property type="match status" value="1"/>
</dbReference>
<evidence type="ECO:0000256" key="6">
    <source>
        <dbReference type="ARBA" id="ARBA00023002"/>
    </source>
</evidence>
<dbReference type="PANTHER" id="PTHR11465">
    <property type="entry name" value="CATALASE"/>
    <property type="match status" value="1"/>
</dbReference>
<dbReference type="EMBL" id="FMAI01000012">
    <property type="protein sequence ID" value="SCB47507.1"/>
    <property type="molecule type" value="Genomic_DNA"/>
</dbReference>
<evidence type="ECO:0000256" key="2">
    <source>
        <dbReference type="ARBA" id="ARBA00012314"/>
    </source>
</evidence>
<keyword evidence="10" id="KW-1185">Reference proteome</keyword>
<keyword evidence="6" id="KW-0560">Oxidoreductase</keyword>
<dbReference type="Gene3D" id="1.20.1280.120">
    <property type="match status" value="1"/>
</dbReference>
<dbReference type="GO" id="GO:0004096">
    <property type="term" value="F:catalase activity"/>
    <property type="evidence" value="ECO:0007669"/>
    <property type="project" value="InterPro"/>
</dbReference>
<gene>
    <name evidence="9" type="ORF">GA0061098_1012124</name>
</gene>
<evidence type="ECO:0000256" key="1">
    <source>
        <dbReference type="ARBA" id="ARBA00005329"/>
    </source>
</evidence>
<keyword evidence="4" id="KW-0349">Heme</keyword>
<dbReference type="GO" id="GO:0046872">
    <property type="term" value="F:metal ion binding"/>
    <property type="evidence" value="ECO:0007669"/>
    <property type="project" value="UniProtKB-KW"/>
</dbReference>
<dbReference type="Proteomes" id="UP000199184">
    <property type="component" value="Unassembled WGS sequence"/>
</dbReference>
<protein>
    <recommendedName>
        <fullName evidence="2">catalase</fullName>
        <ecNumber evidence="2">1.11.1.6</ecNumber>
    </recommendedName>
</protein>
<keyword evidence="7" id="KW-0408">Iron</keyword>
<keyword evidence="3" id="KW-0575">Peroxidase</keyword>
<keyword evidence="5" id="KW-0479">Metal-binding</keyword>